<dbReference type="Proteomes" id="UP000789831">
    <property type="component" value="Unassembled WGS sequence"/>
</dbReference>
<sequence length="56" mass="6488">GIRLDLTKVEKVKEFPQPTNITELRGFLGLASYYRHFIQGFSNTAEPLHKLLKKDQ</sequence>
<dbReference type="Gene3D" id="3.30.70.270">
    <property type="match status" value="1"/>
</dbReference>
<dbReference type="OrthoDB" id="5593162at2759"/>
<proteinExistence type="predicted"/>
<dbReference type="PANTHER" id="PTHR33064:SF37">
    <property type="entry name" value="RIBONUCLEASE H"/>
    <property type="match status" value="1"/>
</dbReference>
<feature type="non-terminal residue" evidence="1">
    <location>
        <position position="1"/>
    </location>
</feature>
<dbReference type="PANTHER" id="PTHR33064">
    <property type="entry name" value="POL PROTEIN"/>
    <property type="match status" value="1"/>
</dbReference>
<keyword evidence="2" id="KW-1185">Reference proteome</keyword>
<organism evidence="1 2">
    <name type="scientific">Ambispora gerdemannii</name>
    <dbReference type="NCBI Taxonomy" id="144530"/>
    <lineage>
        <taxon>Eukaryota</taxon>
        <taxon>Fungi</taxon>
        <taxon>Fungi incertae sedis</taxon>
        <taxon>Mucoromycota</taxon>
        <taxon>Glomeromycotina</taxon>
        <taxon>Glomeromycetes</taxon>
        <taxon>Archaeosporales</taxon>
        <taxon>Ambisporaceae</taxon>
        <taxon>Ambispora</taxon>
    </lineage>
</organism>
<dbReference type="SUPFAM" id="SSF56672">
    <property type="entry name" value="DNA/RNA polymerases"/>
    <property type="match status" value="1"/>
</dbReference>
<comment type="caution">
    <text evidence="1">The sequence shown here is derived from an EMBL/GenBank/DDBJ whole genome shotgun (WGS) entry which is preliminary data.</text>
</comment>
<feature type="non-terminal residue" evidence="1">
    <location>
        <position position="56"/>
    </location>
</feature>
<reference evidence="1" key="1">
    <citation type="submission" date="2021-06" db="EMBL/GenBank/DDBJ databases">
        <authorList>
            <person name="Kallberg Y."/>
            <person name="Tangrot J."/>
            <person name="Rosling A."/>
        </authorList>
    </citation>
    <scope>NUCLEOTIDE SEQUENCE</scope>
    <source>
        <strain evidence="1">MT106</strain>
    </source>
</reference>
<protein>
    <submittedName>
        <fullName evidence="1">3988_t:CDS:1</fullName>
    </submittedName>
</protein>
<accession>A0A9N9N444</accession>
<dbReference type="AlphaFoldDB" id="A0A9N9N444"/>
<dbReference type="EMBL" id="CAJVPL010018108">
    <property type="protein sequence ID" value="CAG8700984.1"/>
    <property type="molecule type" value="Genomic_DNA"/>
</dbReference>
<dbReference type="InterPro" id="IPR051320">
    <property type="entry name" value="Viral_Replic_Matur_Polypro"/>
</dbReference>
<dbReference type="InterPro" id="IPR043502">
    <property type="entry name" value="DNA/RNA_pol_sf"/>
</dbReference>
<gene>
    <name evidence="1" type="ORF">AGERDE_LOCUS13508</name>
</gene>
<evidence type="ECO:0000313" key="1">
    <source>
        <dbReference type="EMBL" id="CAG8700984.1"/>
    </source>
</evidence>
<name>A0A9N9N444_9GLOM</name>
<dbReference type="InterPro" id="IPR043128">
    <property type="entry name" value="Rev_trsase/Diguanyl_cyclase"/>
</dbReference>
<evidence type="ECO:0000313" key="2">
    <source>
        <dbReference type="Proteomes" id="UP000789831"/>
    </source>
</evidence>